<dbReference type="SUPFAM" id="SSF56176">
    <property type="entry name" value="FAD-binding/transporter-associated domain-like"/>
    <property type="match status" value="1"/>
</dbReference>
<keyword evidence="9" id="KW-1185">Reference proteome</keyword>
<dbReference type="Gene3D" id="3.40.462.20">
    <property type="match status" value="1"/>
</dbReference>
<evidence type="ECO:0000259" key="7">
    <source>
        <dbReference type="PROSITE" id="PS51387"/>
    </source>
</evidence>
<gene>
    <name evidence="8" type="ORF">JX265_000843</name>
</gene>
<organism evidence="8 9">
    <name type="scientific">Neoarthrinium moseri</name>
    <dbReference type="NCBI Taxonomy" id="1658444"/>
    <lineage>
        <taxon>Eukaryota</taxon>
        <taxon>Fungi</taxon>
        <taxon>Dikarya</taxon>
        <taxon>Ascomycota</taxon>
        <taxon>Pezizomycotina</taxon>
        <taxon>Sordariomycetes</taxon>
        <taxon>Xylariomycetidae</taxon>
        <taxon>Amphisphaeriales</taxon>
        <taxon>Apiosporaceae</taxon>
        <taxon>Neoarthrinium</taxon>
    </lineage>
</organism>
<dbReference type="InterPro" id="IPR036318">
    <property type="entry name" value="FAD-bd_PCMH-like_sf"/>
</dbReference>
<evidence type="ECO:0000256" key="3">
    <source>
        <dbReference type="ARBA" id="ARBA00022630"/>
    </source>
</evidence>
<evidence type="ECO:0000256" key="6">
    <source>
        <dbReference type="SAM" id="MobiDB-lite"/>
    </source>
</evidence>
<reference evidence="8" key="1">
    <citation type="submission" date="2021-03" db="EMBL/GenBank/DDBJ databases">
        <title>Revisited historic fungal species revealed as producer of novel bioactive compounds through whole genome sequencing and comparative genomics.</title>
        <authorList>
            <person name="Vignolle G.A."/>
            <person name="Hochenegger N."/>
            <person name="Mach R.L."/>
            <person name="Mach-Aigner A.R."/>
            <person name="Javad Rahimi M."/>
            <person name="Salim K.A."/>
            <person name="Chan C.M."/>
            <person name="Lim L.B.L."/>
            <person name="Cai F."/>
            <person name="Druzhinina I.S."/>
            <person name="U'Ren J.M."/>
            <person name="Derntl C."/>
        </authorList>
    </citation>
    <scope>NUCLEOTIDE SEQUENCE</scope>
    <source>
        <strain evidence="8">TUCIM 5799</strain>
    </source>
</reference>
<keyword evidence="4" id="KW-0274">FAD</keyword>
<feature type="region of interest" description="Disordered" evidence="6">
    <location>
        <begin position="461"/>
        <end position="486"/>
    </location>
</feature>
<dbReference type="PANTHER" id="PTHR42973">
    <property type="entry name" value="BINDING OXIDOREDUCTASE, PUTATIVE (AFU_ORTHOLOGUE AFUA_1G17690)-RELATED"/>
    <property type="match status" value="1"/>
</dbReference>
<dbReference type="Gene3D" id="3.30.465.10">
    <property type="match status" value="1"/>
</dbReference>
<evidence type="ECO:0000313" key="9">
    <source>
        <dbReference type="Proteomes" id="UP000829685"/>
    </source>
</evidence>
<protein>
    <recommendedName>
        <fullName evidence="7">FAD-binding PCMH-type domain-containing protein</fullName>
    </recommendedName>
</protein>
<dbReference type="EMBL" id="JAFIMR010000002">
    <property type="protein sequence ID" value="KAI1880603.1"/>
    <property type="molecule type" value="Genomic_DNA"/>
</dbReference>
<proteinExistence type="inferred from homology"/>
<evidence type="ECO:0000313" key="8">
    <source>
        <dbReference type="EMBL" id="KAI1880603.1"/>
    </source>
</evidence>
<dbReference type="InterPro" id="IPR050416">
    <property type="entry name" value="FAD-linked_Oxidoreductase"/>
</dbReference>
<dbReference type="InterPro" id="IPR016166">
    <property type="entry name" value="FAD-bd_PCMH"/>
</dbReference>
<dbReference type="Pfam" id="PF01565">
    <property type="entry name" value="FAD_binding_4"/>
    <property type="match status" value="1"/>
</dbReference>
<accession>A0A9P9WWK3</accession>
<dbReference type="AlphaFoldDB" id="A0A9P9WWK3"/>
<dbReference type="PROSITE" id="PS51387">
    <property type="entry name" value="FAD_PCMH"/>
    <property type="match status" value="1"/>
</dbReference>
<evidence type="ECO:0000256" key="2">
    <source>
        <dbReference type="ARBA" id="ARBA00005466"/>
    </source>
</evidence>
<comment type="cofactor">
    <cofactor evidence="1">
        <name>FAD</name>
        <dbReference type="ChEBI" id="CHEBI:57692"/>
    </cofactor>
</comment>
<comment type="similarity">
    <text evidence="2">Belongs to the oxygen-dependent FAD-linked oxidoreductase family.</text>
</comment>
<dbReference type="InterPro" id="IPR016169">
    <property type="entry name" value="FAD-bd_PCMH_sub2"/>
</dbReference>
<evidence type="ECO:0000256" key="5">
    <source>
        <dbReference type="ARBA" id="ARBA00023002"/>
    </source>
</evidence>
<comment type="caution">
    <text evidence="8">The sequence shown here is derived from an EMBL/GenBank/DDBJ whole genome shotgun (WGS) entry which is preliminary data.</text>
</comment>
<dbReference type="InterPro" id="IPR006094">
    <property type="entry name" value="Oxid_FAD_bind_N"/>
</dbReference>
<dbReference type="InterPro" id="IPR016167">
    <property type="entry name" value="FAD-bd_PCMH_sub1"/>
</dbReference>
<keyword evidence="5" id="KW-0560">Oxidoreductase</keyword>
<dbReference type="GO" id="GO:0071949">
    <property type="term" value="F:FAD binding"/>
    <property type="evidence" value="ECO:0007669"/>
    <property type="project" value="InterPro"/>
</dbReference>
<sequence>MGNTQGIESTDQGDLPIVWRDSTDPETYYEAVWGRVFNVRRDTKRQPRAVVRVSKASHIKAAVDLANKENCRVSVRSGGHSWAAWSVRDDAILLDLGNFREISYNDDSKIVSCTTPTHGKELNEFLRTKGRLFAGGHCPDVGLGGFLLQGGMGWNCKNWGWSCEQIHSLDVVTADGEEIHCSANENADLYWAARGSGPGFPAVIVRYHLNTRPLLELYESVYIFPISEYRKVLQWVIDVCPTADEGTEIVGTSRYLEGEDEISMIAAFTSFKPNREEAEKALKPIHDSRPSNSKFEIYCGTTSLAQQYVNQGEANPKNHRYCAENAYIENDADVPAALEKAFTTLPSKKAFSLYFSMNPTSRRPLPDMALSMQTDHYFAIYTVWENEADDERCTNWVRSTMREMKKHDTGSYMGDADFQVRGTKFWSQENGKKLMEIRRKRDPKGRICGYLDSGDKSGIKGLANDFDKDETNGPDSLAPQLETLAV</sequence>
<evidence type="ECO:0000256" key="4">
    <source>
        <dbReference type="ARBA" id="ARBA00022827"/>
    </source>
</evidence>
<dbReference type="PANTHER" id="PTHR42973:SF39">
    <property type="entry name" value="FAD-BINDING PCMH-TYPE DOMAIN-CONTAINING PROTEIN"/>
    <property type="match status" value="1"/>
</dbReference>
<dbReference type="GO" id="GO:0016491">
    <property type="term" value="F:oxidoreductase activity"/>
    <property type="evidence" value="ECO:0007669"/>
    <property type="project" value="UniProtKB-KW"/>
</dbReference>
<name>A0A9P9WWK3_9PEZI</name>
<dbReference type="Proteomes" id="UP000829685">
    <property type="component" value="Unassembled WGS sequence"/>
</dbReference>
<feature type="domain" description="FAD-binding PCMH-type" evidence="7">
    <location>
        <begin position="43"/>
        <end position="214"/>
    </location>
</feature>
<keyword evidence="3" id="KW-0285">Flavoprotein</keyword>
<evidence type="ECO:0000256" key="1">
    <source>
        <dbReference type="ARBA" id="ARBA00001974"/>
    </source>
</evidence>
<dbReference type="Gene3D" id="3.30.43.10">
    <property type="entry name" value="Uridine Diphospho-n-acetylenolpyruvylglucosamine Reductase, domain 2"/>
    <property type="match status" value="1"/>
</dbReference>